<evidence type="ECO:0000256" key="6">
    <source>
        <dbReference type="RuleBase" id="RU365089"/>
    </source>
</evidence>
<evidence type="ECO:0000313" key="7">
    <source>
        <dbReference type="EMBL" id="MBB3869920.1"/>
    </source>
</evidence>
<evidence type="ECO:0000256" key="1">
    <source>
        <dbReference type="ARBA" id="ARBA00002190"/>
    </source>
</evidence>
<dbReference type="GO" id="GO:0003677">
    <property type="term" value="F:DNA binding"/>
    <property type="evidence" value="ECO:0007669"/>
    <property type="project" value="UniProtKB-UniRule"/>
</dbReference>
<dbReference type="PANTHER" id="PTHR33217:SF8">
    <property type="entry name" value="MUTATOR FAMILY TRANSPOSASE"/>
    <property type="match status" value="1"/>
</dbReference>
<dbReference type="GO" id="GO:0006313">
    <property type="term" value="P:DNA transposition"/>
    <property type="evidence" value="ECO:0007669"/>
    <property type="project" value="UniProtKB-UniRule"/>
</dbReference>
<keyword evidence="8" id="KW-1185">Reference proteome</keyword>
<comment type="similarity">
    <text evidence="2 6">Belongs to the transposase mutator family.</text>
</comment>
<dbReference type="InterPro" id="IPR001207">
    <property type="entry name" value="Transposase_mutator"/>
</dbReference>
<reference evidence="7 8" key="1">
    <citation type="submission" date="2020-08" db="EMBL/GenBank/DDBJ databases">
        <title>Genomic Encyclopedia of Type Strains, Phase IV (KMG-IV): sequencing the most valuable type-strain genomes for metagenomic binning, comparative biology and taxonomic classification.</title>
        <authorList>
            <person name="Goeker M."/>
        </authorList>
    </citation>
    <scope>NUCLEOTIDE SEQUENCE [LARGE SCALE GENOMIC DNA]</scope>
    <source>
        <strain evidence="7 8">DSM 14590</strain>
    </source>
</reference>
<dbReference type="Pfam" id="PF00872">
    <property type="entry name" value="Transposase_mut"/>
    <property type="match status" value="1"/>
</dbReference>
<evidence type="ECO:0000256" key="2">
    <source>
        <dbReference type="ARBA" id="ARBA00010961"/>
    </source>
</evidence>
<accession>A0AA89NLM7</accession>
<organism evidence="7 8">
    <name type="scientific">Parageobacillus toebii NBRC 107807</name>
    <dbReference type="NCBI Taxonomy" id="1223503"/>
    <lineage>
        <taxon>Bacteria</taxon>
        <taxon>Bacillati</taxon>
        <taxon>Bacillota</taxon>
        <taxon>Bacilli</taxon>
        <taxon>Bacillales</taxon>
        <taxon>Anoxybacillaceae</taxon>
        <taxon>Parageobacillus</taxon>
    </lineage>
</organism>
<dbReference type="RefSeq" id="WP_183363792.1">
    <property type="nucleotide sequence ID" value="NZ_JACICZ010000012.1"/>
</dbReference>
<keyword evidence="3 6" id="KW-0815">Transposition</keyword>
<dbReference type="Proteomes" id="UP000613002">
    <property type="component" value="Unassembled WGS sequence"/>
</dbReference>
<keyword evidence="6" id="KW-0814">Transposable element</keyword>
<dbReference type="EMBL" id="JACICZ010000012">
    <property type="protein sequence ID" value="MBB3869920.1"/>
    <property type="molecule type" value="Genomic_DNA"/>
</dbReference>
<proteinExistence type="inferred from homology"/>
<dbReference type="AlphaFoldDB" id="A0AA89NLM7"/>
<evidence type="ECO:0000313" key="8">
    <source>
        <dbReference type="Proteomes" id="UP000613002"/>
    </source>
</evidence>
<gene>
    <name evidence="7" type="ORF">HNR78_002818</name>
</gene>
<evidence type="ECO:0000256" key="3">
    <source>
        <dbReference type="ARBA" id="ARBA00022578"/>
    </source>
</evidence>
<sequence>STLNRVRKKDQFEMAEDLKLIYRSPNKEIALKMFQQFQSKCSREYPREVQSLANELDVLLTFMDDPSSIRSVIYTTNAIERTIKEIRKRLKPMNSLSSLEAAEKVVYLTIQYFNEKWAGRKLRGFAEAQEALERMFEERYC</sequence>
<keyword evidence="5 6" id="KW-0233">DNA recombination</keyword>
<protein>
    <recommendedName>
        <fullName evidence="6">Mutator family transposase</fullName>
    </recommendedName>
</protein>
<dbReference type="GO" id="GO:0004803">
    <property type="term" value="F:transposase activity"/>
    <property type="evidence" value="ECO:0007669"/>
    <property type="project" value="UniProtKB-UniRule"/>
</dbReference>
<comment type="caution">
    <text evidence="7">The sequence shown here is derived from an EMBL/GenBank/DDBJ whole genome shotgun (WGS) entry which is preliminary data.</text>
</comment>
<name>A0AA89NLM7_9BACL</name>
<evidence type="ECO:0000256" key="4">
    <source>
        <dbReference type="ARBA" id="ARBA00023125"/>
    </source>
</evidence>
<keyword evidence="4 6" id="KW-0238">DNA-binding</keyword>
<comment type="function">
    <text evidence="1 6">Required for the transposition of the insertion element.</text>
</comment>
<feature type="non-terminal residue" evidence="7">
    <location>
        <position position="1"/>
    </location>
</feature>
<dbReference type="PANTHER" id="PTHR33217">
    <property type="entry name" value="TRANSPOSASE FOR INSERTION SEQUENCE ELEMENT IS1081"/>
    <property type="match status" value="1"/>
</dbReference>
<evidence type="ECO:0000256" key="5">
    <source>
        <dbReference type="ARBA" id="ARBA00023172"/>
    </source>
</evidence>